<dbReference type="Gene3D" id="3.30.1600.10">
    <property type="entry name" value="SIR2/SIRT2 'Small Domain"/>
    <property type="match status" value="1"/>
</dbReference>
<comment type="cofactor">
    <cofactor evidence="3">
        <name>Zn(2+)</name>
        <dbReference type="ChEBI" id="CHEBI:29105"/>
    </cofactor>
    <text evidence="3">Binds 1 zinc ion per subunit.</text>
</comment>
<feature type="binding site" evidence="3 4">
    <location>
        <position position="141"/>
    </location>
    <ligand>
        <name>Zn(2+)</name>
        <dbReference type="ChEBI" id="CHEBI:29105"/>
    </ligand>
</feature>
<evidence type="ECO:0000256" key="6">
    <source>
        <dbReference type="SAM" id="Phobius"/>
    </source>
</evidence>
<feature type="binding site" evidence="3">
    <location>
        <begin position="112"/>
        <end position="115"/>
    </location>
    <ligand>
        <name>NAD(+)</name>
        <dbReference type="ChEBI" id="CHEBI:57540"/>
    </ligand>
</feature>
<feature type="binding site" evidence="3">
    <location>
        <position position="77"/>
    </location>
    <ligand>
        <name>substrate</name>
    </ligand>
</feature>
<feature type="transmembrane region" description="Helical" evidence="6">
    <location>
        <begin position="406"/>
        <end position="426"/>
    </location>
</feature>
<keyword evidence="1 3" id="KW-0808">Transferase</keyword>
<feature type="transmembrane region" description="Helical" evidence="6">
    <location>
        <begin position="345"/>
        <end position="368"/>
    </location>
</feature>
<dbReference type="EC" id="2.3.1.-" evidence="3"/>
<dbReference type="InterPro" id="IPR027546">
    <property type="entry name" value="Sirtuin_class_III"/>
</dbReference>
<dbReference type="GO" id="GO:0061697">
    <property type="term" value="F:protein-glutaryllysine deglutarylase activity"/>
    <property type="evidence" value="ECO:0007669"/>
    <property type="project" value="RHEA"/>
</dbReference>
<comment type="similarity">
    <text evidence="3">Belongs to the sirtuin family. Class III subfamily.</text>
</comment>
<feature type="active site" description="Proton acceptor" evidence="3 4">
    <location>
        <position position="130"/>
    </location>
</feature>
<dbReference type="NCBIfam" id="NF001753">
    <property type="entry name" value="PRK00481.1-3"/>
    <property type="match status" value="1"/>
</dbReference>
<proteinExistence type="evidence at transcript level"/>
<keyword evidence="6" id="KW-0812">Transmembrane</keyword>
<feature type="binding site" evidence="3">
    <location>
        <position position="265"/>
    </location>
    <ligand>
        <name>NAD(+)</name>
        <dbReference type="ChEBI" id="CHEBI:57540"/>
    </ligand>
</feature>
<dbReference type="InterPro" id="IPR009688">
    <property type="entry name" value="FAM210A/B-like_dom"/>
</dbReference>
<feature type="domain" description="Deacetylase sirtuin-type" evidence="7">
    <location>
        <begin position="2"/>
        <end position="280"/>
    </location>
</feature>
<accession>A0A023F9J6</accession>
<dbReference type="EMBL" id="GBBI01001119">
    <property type="protein sequence ID" value="JAC17593.1"/>
    <property type="molecule type" value="mRNA"/>
</dbReference>
<dbReference type="GO" id="GO:0036055">
    <property type="term" value="F:protein-succinyllysine desuccinylase activity"/>
    <property type="evidence" value="ECO:0007669"/>
    <property type="project" value="UniProtKB-UniRule"/>
</dbReference>
<dbReference type="PROSITE" id="PS50305">
    <property type="entry name" value="SIRTUIN"/>
    <property type="match status" value="1"/>
</dbReference>
<evidence type="ECO:0000256" key="4">
    <source>
        <dbReference type="PROSITE-ProRule" id="PRU00236"/>
    </source>
</evidence>
<dbReference type="InterPro" id="IPR026590">
    <property type="entry name" value="Ssirtuin_cat_dom"/>
</dbReference>
<sequence>MASGIAATKAELAKLKCILSRAKNIVVLTGAGISVESGIPTFRGPGGFWRTYRSQDLASVGAFKRNPSLVWEFYHYRRELVLTKQPNKAHKALAEAEANLKAVGRRLTVITQNIDGLHQRAGSKEVVELHGSLFKTLCLKCHSMDTDTNSPICPALQGRGDPSTEGSQKDIPLEELPRCKNNDCKGLLRPYIVWFGENLHEDILARADYELDLCDACLVVGTSSVVYPAAMYAPTLAARGVPVAEFNLESTPATHLFKFHFEGPCTETIPEVLKDICDPSNIDSGSNKENLFFVHRRMMSTDAKHHDISPSSDLPPPSTEKSDLKKKSTEKLSMKARLKIAMRDYGSTVIVFHIGISLIMLGGLYAAFSSGLELTWLVEKVGLSGRSGEIATGASTFVMAYAVNKVLAPVRFSITFACTPFVVRYLRSVGILKPPKAPPS</sequence>
<dbReference type="GO" id="GO:0008270">
    <property type="term" value="F:zinc ion binding"/>
    <property type="evidence" value="ECO:0007669"/>
    <property type="project" value="UniProtKB-UniRule"/>
</dbReference>
<keyword evidence="3 4" id="KW-0479">Metal-binding</keyword>
<keyword evidence="6" id="KW-1133">Transmembrane helix</keyword>
<comment type="function">
    <text evidence="3">NAD-dependent lysine demalonylase, desuccinylase and deglutarylase that specifically removes malonyl, succinyl and glutaryl groups on target proteins. Has weak NAD-dependent protein deacetylase activity; however this activity may not be physiologically relevant in vivo.</text>
</comment>
<evidence type="ECO:0000313" key="8">
    <source>
        <dbReference type="EMBL" id="JAC17593.1"/>
    </source>
</evidence>
<feature type="binding site" evidence="3 4">
    <location>
        <position position="184"/>
    </location>
    <ligand>
        <name>Zn(2+)</name>
        <dbReference type="ChEBI" id="CHEBI:29105"/>
    </ligand>
</feature>
<dbReference type="GO" id="GO:0005739">
    <property type="term" value="C:mitochondrion"/>
    <property type="evidence" value="ECO:0007669"/>
    <property type="project" value="UniProtKB-SubCell"/>
</dbReference>
<dbReference type="Pfam" id="PF02146">
    <property type="entry name" value="SIR2"/>
    <property type="match status" value="1"/>
</dbReference>
<dbReference type="HAMAP" id="MF_01121">
    <property type="entry name" value="Sirtuin_ClassIII"/>
    <property type="match status" value="1"/>
</dbReference>
<dbReference type="InterPro" id="IPR026591">
    <property type="entry name" value="Sirtuin_cat_small_dom_sf"/>
</dbReference>
<evidence type="ECO:0000256" key="2">
    <source>
        <dbReference type="ARBA" id="ARBA00023027"/>
    </source>
</evidence>
<reference evidence="8" key="1">
    <citation type="journal article" date="2014" name="PLoS Negl. Trop. Dis.">
        <title>An updated insight into the Sialotranscriptome of Triatoma infestans: developmental stage and geographic variations.</title>
        <authorList>
            <person name="Schwarz A."/>
            <person name="Medrano-Mercado N."/>
            <person name="Schaub G.A."/>
            <person name="Struchiner C.J."/>
            <person name="Bargues M.D."/>
            <person name="Levy M.Z."/>
            <person name="Ribeiro J.M."/>
        </authorList>
    </citation>
    <scope>NUCLEOTIDE SEQUENCE</scope>
    <source>
        <strain evidence="8">Chile</strain>
        <tissue evidence="8">Salivary glands</tissue>
    </source>
</reference>
<evidence type="ECO:0000259" key="7">
    <source>
        <dbReference type="PROSITE" id="PS50305"/>
    </source>
</evidence>
<dbReference type="SUPFAM" id="SSF52467">
    <property type="entry name" value="DHS-like NAD/FAD-binding domain"/>
    <property type="match status" value="1"/>
</dbReference>
<evidence type="ECO:0000256" key="3">
    <source>
        <dbReference type="HAMAP-Rule" id="MF_03160"/>
    </source>
</evidence>
<evidence type="ECO:0000256" key="5">
    <source>
        <dbReference type="SAM" id="MobiDB-lite"/>
    </source>
</evidence>
<keyword evidence="6" id="KW-0472">Membrane</keyword>
<dbReference type="Pfam" id="PF06916">
    <property type="entry name" value="FAM210A-B_dom"/>
    <property type="match status" value="1"/>
</dbReference>
<dbReference type="GO" id="GO:0017136">
    <property type="term" value="F:histone deacetylase activity, NAD-dependent"/>
    <property type="evidence" value="ECO:0007669"/>
    <property type="project" value="TreeGrafter"/>
</dbReference>
<feature type="binding site" evidence="3">
    <location>
        <begin position="221"/>
        <end position="223"/>
    </location>
    <ligand>
        <name>NAD(+)</name>
        <dbReference type="ChEBI" id="CHEBI:57540"/>
    </ligand>
</feature>
<comment type="caution">
    <text evidence="3">Lacks conserved residue(s) required for the propagation of feature annotation.</text>
</comment>
<feature type="binding site" evidence="3">
    <location>
        <position position="74"/>
    </location>
    <ligand>
        <name>substrate</name>
    </ligand>
</feature>
<dbReference type="PANTHER" id="PTHR11085">
    <property type="entry name" value="NAD-DEPENDENT PROTEIN DEACYLASE SIRTUIN-5, MITOCHONDRIAL-RELATED"/>
    <property type="match status" value="1"/>
</dbReference>
<dbReference type="InterPro" id="IPR050134">
    <property type="entry name" value="NAD-dep_sirtuin_deacylases"/>
</dbReference>
<comment type="catalytic activity">
    <reaction evidence="3">
        <text>N(6)-succinyl-L-lysyl-[protein] + NAD(+) + H2O = 2''-O-succinyl-ADP-D-ribose + nicotinamide + L-lysyl-[protein]</text>
        <dbReference type="Rhea" id="RHEA:47668"/>
        <dbReference type="Rhea" id="RHEA-COMP:9752"/>
        <dbReference type="Rhea" id="RHEA-COMP:11877"/>
        <dbReference type="ChEBI" id="CHEBI:15377"/>
        <dbReference type="ChEBI" id="CHEBI:17154"/>
        <dbReference type="ChEBI" id="CHEBI:29969"/>
        <dbReference type="ChEBI" id="CHEBI:57540"/>
        <dbReference type="ChEBI" id="CHEBI:87830"/>
        <dbReference type="ChEBI" id="CHEBI:87832"/>
    </reaction>
</comment>
<comment type="catalytic activity">
    <reaction evidence="3">
        <text>N(6)-glutaryl-L-lysyl-[protein] + NAD(+) + H2O = 2''-O-glutaryl-ADP-D-ribose + nicotinamide + L-lysyl-[protein]</text>
        <dbReference type="Rhea" id="RHEA:47664"/>
        <dbReference type="Rhea" id="RHEA-COMP:9752"/>
        <dbReference type="Rhea" id="RHEA-COMP:11875"/>
        <dbReference type="ChEBI" id="CHEBI:15377"/>
        <dbReference type="ChEBI" id="CHEBI:17154"/>
        <dbReference type="ChEBI" id="CHEBI:29969"/>
        <dbReference type="ChEBI" id="CHEBI:57540"/>
        <dbReference type="ChEBI" id="CHEBI:87828"/>
        <dbReference type="ChEBI" id="CHEBI:87829"/>
    </reaction>
</comment>
<name>A0A023F9J6_TRIIF</name>
<protein>
    <recommendedName>
        <fullName evidence="3">NAD-dependent protein deacylase</fullName>
        <ecNumber evidence="3">2.3.1.-</ecNumber>
    </recommendedName>
    <alternativeName>
        <fullName evidence="3">Regulatory protein SIR2 homolog 5</fullName>
    </alternativeName>
</protein>
<feature type="binding site" evidence="3 4">
    <location>
        <position position="138"/>
    </location>
    <ligand>
        <name>Zn(2+)</name>
        <dbReference type="ChEBI" id="CHEBI:29105"/>
    </ligand>
</feature>
<dbReference type="InterPro" id="IPR029035">
    <property type="entry name" value="DHS-like_NAD/FAD-binding_dom"/>
</dbReference>
<dbReference type="GO" id="GO:0005634">
    <property type="term" value="C:nucleus"/>
    <property type="evidence" value="ECO:0007669"/>
    <property type="project" value="TreeGrafter"/>
</dbReference>
<keyword evidence="2 3" id="KW-0520">NAD</keyword>
<dbReference type="GO" id="GO:0036054">
    <property type="term" value="F:protein-malonyllysine demalonylase activity"/>
    <property type="evidence" value="ECO:0007669"/>
    <property type="project" value="UniProtKB-UniRule"/>
</dbReference>
<keyword evidence="3" id="KW-0496">Mitochondrion</keyword>
<dbReference type="AlphaFoldDB" id="A0A023F9J6"/>
<dbReference type="Gene3D" id="3.40.50.1220">
    <property type="entry name" value="TPP-binding domain"/>
    <property type="match status" value="1"/>
</dbReference>
<comment type="subcellular location">
    <subcellularLocation>
        <location evidence="3">Mitochondrion</location>
    </subcellularLocation>
</comment>
<organism evidence="8">
    <name type="scientific">Triatoma infestans</name>
    <name type="common">Assassin bug</name>
    <dbReference type="NCBI Taxonomy" id="30076"/>
    <lineage>
        <taxon>Eukaryota</taxon>
        <taxon>Metazoa</taxon>
        <taxon>Ecdysozoa</taxon>
        <taxon>Arthropoda</taxon>
        <taxon>Hexapoda</taxon>
        <taxon>Insecta</taxon>
        <taxon>Pterygota</taxon>
        <taxon>Neoptera</taxon>
        <taxon>Paraneoptera</taxon>
        <taxon>Hemiptera</taxon>
        <taxon>Heteroptera</taxon>
        <taxon>Panheteroptera</taxon>
        <taxon>Cimicomorpha</taxon>
        <taxon>Reduviidae</taxon>
        <taxon>Triatominae</taxon>
        <taxon>Triatoma</taxon>
    </lineage>
</organism>
<evidence type="ECO:0000256" key="1">
    <source>
        <dbReference type="ARBA" id="ARBA00022679"/>
    </source>
</evidence>
<feature type="region of interest" description="Disordered" evidence="5">
    <location>
        <begin position="303"/>
        <end position="328"/>
    </location>
</feature>
<comment type="domain">
    <text evidence="3">In contrast to class I sirtuins, class III sirtuins have only weak deacetylase activity. Difference in substrate specificity is probably due to a larger hydrophobic pocket with 2 residues (Tyr-74 and Arg-77) that bind to malonylated and succinylated substrates and define the specificity.</text>
</comment>
<dbReference type="CDD" id="cd01412">
    <property type="entry name" value="SIRT5_Af1_CobB"/>
    <property type="match status" value="1"/>
</dbReference>
<dbReference type="GO" id="GO:0070403">
    <property type="term" value="F:NAD+ binding"/>
    <property type="evidence" value="ECO:0007669"/>
    <property type="project" value="UniProtKB-UniRule"/>
</dbReference>
<dbReference type="PANTHER" id="PTHR11085:SF10">
    <property type="entry name" value="NAD-DEPENDENT PROTEIN DEACYLASE SIRTUIN-5, MITOCHONDRIAL-RELATED"/>
    <property type="match status" value="1"/>
</dbReference>
<keyword evidence="3 4" id="KW-0862">Zinc</keyword>
<feature type="binding site" evidence="3 4">
    <location>
        <position position="179"/>
    </location>
    <ligand>
        <name>Zn(2+)</name>
        <dbReference type="ChEBI" id="CHEBI:29105"/>
    </ligand>
</feature>
<feature type="binding site" evidence="3">
    <location>
        <begin position="247"/>
        <end position="249"/>
    </location>
    <ligand>
        <name>NAD(+)</name>
        <dbReference type="ChEBI" id="CHEBI:57540"/>
    </ligand>
</feature>
<comment type="catalytic activity">
    <reaction evidence="3">
        <text>N(6)-malonyl-L-lysyl-[protein] + NAD(+) + H2O = 2''-O-malonyl-ADP-D-ribose + nicotinamide + L-lysyl-[protein]</text>
        <dbReference type="Rhea" id="RHEA:47672"/>
        <dbReference type="Rhea" id="RHEA-COMP:9752"/>
        <dbReference type="Rhea" id="RHEA-COMP:11878"/>
        <dbReference type="ChEBI" id="CHEBI:15377"/>
        <dbReference type="ChEBI" id="CHEBI:17154"/>
        <dbReference type="ChEBI" id="CHEBI:29969"/>
        <dbReference type="ChEBI" id="CHEBI:57540"/>
        <dbReference type="ChEBI" id="CHEBI:87831"/>
        <dbReference type="ChEBI" id="CHEBI:87833"/>
    </reaction>
</comment>
<dbReference type="InterPro" id="IPR003000">
    <property type="entry name" value="Sirtuin"/>
</dbReference>